<comment type="similarity">
    <text evidence="1">Belongs to the 4-hydroxybenzoyl-CoA thioesterase family.</text>
</comment>
<organism evidence="3 4">
    <name type="scientific">Priestia megaterium (strain ATCC 14581 / DSM 32 / CCUG 1817 / JCM 2506 / NBRC 15308 / NCIMB 9376 / NCTC 10342 / NRRL B-14308 / VKM B-512 / Ford 19)</name>
    <name type="common">Bacillus megaterium</name>
    <dbReference type="NCBI Taxonomy" id="1348623"/>
    <lineage>
        <taxon>Bacteria</taxon>
        <taxon>Bacillati</taxon>
        <taxon>Bacillota</taxon>
        <taxon>Bacilli</taxon>
        <taxon>Bacillales</taxon>
        <taxon>Bacillaceae</taxon>
        <taxon>Priestia</taxon>
    </lineage>
</organism>
<evidence type="ECO:0000313" key="4">
    <source>
        <dbReference type="Proteomes" id="UP000031829"/>
    </source>
</evidence>
<dbReference type="KEGG" id="bmeg:BG04_4732"/>
<dbReference type="InterPro" id="IPR029069">
    <property type="entry name" value="HotDog_dom_sf"/>
</dbReference>
<reference evidence="3 4" key="1">
    <citation type="journal article" date="2015" name="Genome Announc.">
        <title>Complete genome sequences for 35 biothreat assay-relevant bacillus species.</title>
        <authorList>
            <person name="Johnson S.L."/>
            <person name="Daligault H.E."/>
            <person name="Davenport K.W."/>
            <person name="Jaissle J."/>
            <person name="Frey K.G."/>
            <person name="Ladner J.T."/>
            <person name="Broomall S.M."/>
            <person name="Bishop-Lilly K.A."/>
            <person name="Bruce D.C."/>
            <person name="Gibbons H.S."/>
            <person name="Coyne S.R."/>
            <person name="Lo C.C."/>
            <person name="Meincke L."/>
            <person name="Munk A.C."/>
            <person name="Koroleva G.I."/>
            <person name="Rosenzweig C.N."/>
            <person name="Palacios G.F."/>
            <person name="Redden C.L."/>
            <person name="Minogue T.D."/>
            <person name="Chain P.S."/>
        </authorList>
    </citation>
    <scope>NUCLEOTIDE SEQUENCE [LARGE SCALE GENOMIC DNA]</scope>
    <source>
        <strain evidence="4">ATCC 14581 / DSM 32 / JCM 2506 / NBRC 15308 / NCIMB 9376 / NCTC 10342 / NRRL B-14308 / VKM B-512</strain>
    </source>
</reference>
<dbReference type="PANTHER" id="PTHR31793">
    <property type="entry name" value="4-HYDROXYBENZOYL-COA THIOESTERASE FAMILY MEMBER"/>
    <property type="match status" value="1"/>
</dbReference>
<dbReference type="Proteomes" id="UP000031829">
    <property type="component" value="Chromosome"/>
</dbReference>
<evidence type="ECO:0000256" key="2">
    <source>
        <dbReference type="ARBA" id="ARBA00022801"/>
    </source>
</evidence>
<dbReference type="EMBL" id="CP009920">
    <property type="protein sequence ID" value="AJI21723.1"/>
    <property type="molecule type" value="Genomic_DNA"/>
</dbReference>
<dbReference type="HOGENOM" id="CLU_101141_2_2_9"/>
<dbReference type="GO" id="GO:0047617">
    <property type="term" value="F:fatty acyl-CoA hydrolase activity"/>
    <property type="evidence" value="ECO:0007669"/>
    <property type="project" value="TreeGrafter"/>
</dbReference>
<accession>A0A0B6AM72</accession>
<proteinExistence type="inferred from homology"/>
<gene>
    <name evidence="3" type="ORF">BG04_4732</name>
</gene>
<dbReference type="GeneID" id="93642723"/>
<dbReference type="AlphaFoldDB" id="A0A0B6AM72"/>
<sequence>MYETQVKVRFCETDALGHINNTSYFIYLEEARIAFFEEMGASMHTKKWEYILASTKCDFVAQGYFNQVLMIKTFVSNVGNKSFTIGHEITDSKTGSLIAKGEAVIVYFDFDAQKSVSIPADIKQFLMNYKVAV</sequence>
<keyword evidence="2" id="KW-0378">Hydrolase</keyword>
<dbReference type="RefSeq" id="WP_013083164.1">
    <property type="nucleotide sequence ID" value="NZ_BCVB01000004.1"/>
</dbReference>
<evidence type="ECO:0000313" key="3">
    <source>
        <dbReference type="EMBL" id="AJI21723.1"/>
    </source>
</evidence>
<dbReference type="Pfam" id="PF13279">
    <property type="entry name" value="4HBT_2"/>
    <property type="match status" value="1"/>
</dbReference>
<protein>
    <submittedName>
        <fullName evidence="3">Acyl-ACP thioesterase family protein</fullName>
    </submittedName>
</protein>
<dbReference type="Gene3D" id="3.10.129.10">
    <property type="entry name" value="Hotdog Thioesterase"/>
    <property type="match status" value="1"/>
</dbReference>
<dbReference type="SUPFAM" id="SSF54637">
    <property type="entry name" value="Thioesterase/thiol ester dehydrase-isomerase"/>
    <property type="match status" value="1"/>
</dbReference>
<dbReference type="InterPro" id="IPR050563">
    <property type="entry name" value="4-hydroxybenzoyl-CoA_TE"/>
</dbReference>
<dbReference type="PANTHER" id="PTHR31793:SF27">
    <property type="entry name" value="NOVEL THIOESTERASE SUPERFAMILY DOMAIN AND SAPOSIN A-TYPE DOMAIN CONTAINING PROTEIN (0610012H03RIK)"/>
    <property type="match status" value="1"/>
</dbReference>
<name>A0A0B6AM72_PRIM2</name>
<evidence type="ECO:0000256" key="1">
    <source>
        <dbReference type="ARBA" id="ARBA00005953"/>
    </source>
</evidence>
<dbReference type="CDD" id="cd00586">
    <property type="entry name" value="4HBT"/>
    <property type="match status" value="1"/>
</dbReference>